<evidence type="ECO:0000313" key="8">
    <source>
        <dbReference type="EMBL" id="HAE49494.1"/>
    </source>
</evidence>
<feature type="transmembrane region" description="Helical" evidence="7">
    <location>
        <begin position="134"/>
        <end position="155"/>
    </location>
</feature>
<evidence type="ECO:0000313" key="9">
    <source>
        <dbReference type="EMBL" id="KYO56986.1"/>
    </source>
</evidence>
<evidence type="ECO:0000256" key="7">
    <source>
        <dbReference type="SAM" id="Phobius"/>
    </source>
</evidence>
<reference evidence="9 10" key="1">
    <citation type="submission" date="2015-12" db="EMBL/GenBank/DDBJ databases">
        <title>Genome sequence of Tistrella mobilis MCCC 1A02139.</title>
        <authorList>
            <person name="Lu L."/>
            <person name="Lai Q."/>
            <person name="Shao Z."/>
            <person name="Qian P."/>
        </authorList>
    </citation>
    <scope>NUCLEOTIDE SEQUENCE [LARGE SCALE GENOMIC DNA]</scope>
    <source>
        <strain evidence="9 10">MCCC 1A02139</strain>
    </source>
</reference>
<dbReference type="Proteomes" id="UP000257706">
    <property type="component" value="Unassembled WGS sequence"/>
</dbReference>
<dbReference type="InterPro" id="IPR051907">
    <property type="entry name" value="DoxX-like_oxidoreductase"/>
</dbReference>
<dbReference type="InterPro" id="IPR032808">
    <property type="entry name" value="DoxX"/>
</dbReference>
<dbReference type="EMBL" id="DMAI01000309">
    <property type="protein sequence ID" value="HAE49494.1"/>
    <property type="molecule type" value="Genomic_DNA"/>
</dbReference>
<comment type="subcellular location">
    <subcellularLocation>
        <location evidence="1">Cell membrane</location>
        <topology evidence="1">Multi-pass membrane protein</topology>
    </subcellularLocation>
</comment>
<organism evidence="9 10">
    <name type="scientific">Tistrella mobilis</name>
    <dbReference type="NCBI Taxonomy" id="171437"/>
    <lineage>
        <taxon>Bacteria</taxon>
        <taxon>Pseudomonadati</taxon>
        <taxon>Pseudomonadota</taxon>
        <taxon>Alphaproteobacteria</taxon>
        <taxon>Geminicoccales</taxon>
        <taxon>Geminicoccaceae</taxon>
        <taxon>Tistrella</taxon>
    </lineage>
</organism>
<proteinExistence type="inferred from homology"/>
<dbReference type="PANTHER" id="PTHR33452:SF1">
    <property type="entry name" value="INNER MEMBRANE PROTEIN YPHA-RELATED"/>
    <property type="match status" value="1"/>
</dbReference>
<gene>
    <name evidence="9" type="ORF">AUP44_21085</name>
    <name evidence="8" type="ORF">DCK97_18925</name>
</gene>
<keyword evidence="4 7" id="KW-0812">Transmembrane</keyword>
<evidence type="ECO:0000313" key="11">
    <source>
        <dbReference type="Proteomes" id="UP000257706"/>
    </source>
</evidence>
<feature type="transmembrane region" description="Helical" evidence="7">
    <location>
        <begin position="82"/>
        <end position="101"/>
    </location>
</feature>
<sequence>MTHTDHQGRQPAPRLILPALGPVYATGTPLAGAALRIAFGLTMVTHGLPKLLGSSHGSMADPMAGSTGLIRNVLGLPFAEELAMLVTLLETFGGLALAAGLATRLIAVMFTIEMIAISVALGPTWPWIDRGIEYPVMLGFTALLFAFTGGGRLSLDRRLGLEI</sequence>
<evidence type="ECO:0000256" key="5">
    <source>
        <dbReference type="ARBA" id="ARBA00022989"/>
    </source>
</evidence>
<evidence type="ECO:0000256" key="1">
    <source>
        <dbReference type="ARBA" id="ARBA00004651"/>
    </source>
</evidence>
<evidence type="ECO:0000256" key="2">
    <source>
        <dbReference type="ARBA" id="ARBA00006679"/>
    </source>
</evidence>
<dbReference type="GeneID" id="97240095"/>
<evidence type="ECO:0000313" key="10">
    <source>
        <dbReference type="Proteomes" id="UP000075787"/>
    </source>
</evidence>
<comment type="caution">
    <text evidence="9">The sequence shown here is derived from an EMBL/GenBank/DDBJ whole genome shotgun (WGS) entry which is preliminary data.</text>
</comment>
<dbReference type="Proteomes" id="UP000075787">
    <property type="component" value="Unassembled WGS sequence"/>
</dbReference>
<name>A0A162LT00_9PROT</name>
<dbReference type="GO" id="GO:0005886">
    <property type="term" value="C:plasma membrane"/>
    <property type="evidence" value="ECO:0007669"/>
    <property type="project" value="UniProtKB-SubCell"/>
</dbReference>
<reference evidence="8 11" key="2">
    <citation type="journal article" date="2018" name="Nat. Biotechnol.">
        <title>A standardized bacterial taxonomy based on genome phylogeny substantially revises the tree of life.</title>
        <authorList>
            <person name="Parks D.H."/>
            <person name="Chuvochina M."/>
            <person name="Waite D.W."/>
            <person name="Rinke C."/>
            <person name="Skarshewski A."/>
            <person name="Chaumeil P.A."/>
            <person name="Hugenholtz P."/>
        </authorList>
    </citation>
    <scope>NUCLEOTIDE SEQUENCE [LARGE SCALE GENOMIC DNA]</scope>
    <source>
        <strain evidence="8">UBA8739</strain>
    </source>
</reference>
<keyword evidence="5 7" id="KW-1133">Transmembrane helix</keyword>
<accession>A0A162LT00</accession>
<dbReference type="AlphaFoldDB" id="A0A162LT00"/>
<dbReference type="OrthoDB" id="5398343at2"/>
<dbReference type="RefSeq" id="WP_062761690.1">
    <property type="nucleotide sequence ID" value="NZ_CP121045.1"/>
</dbReference>
<comment type="similarity">
    <text evidence="2">Belongs to the DoxX family.</text>
</comment>
<evidence type="ECO:0000256" key="4">
    <source>
        <dbReference type="ARBA" id="ARBA00022692"/>
    </source>
</evidence>
<evidence type="ECO:0000256" key="6">
    <source>
        <dbReference type="ARBA" id="ARBA00023136"/>
    </source>
</evidence>
<keyword evidence="3" id="KW-1003">Cell membrane</keyword>
<protein>
    <submittedName>
        <fullName evidence="9">DoxX family protein</fullName>
    </submittedName>
</protein>
<evidence type="ECO:0000256" key="3">
    <source>
        <dbReference type="ARBA" id="ARBA00022475"/>
    </source>
</evidence>
<keyword evidence="6 7" id="KW-0472">Membrane</keyword>
<dbReference type="Pfam" id="PF07681">
    <property type="entry name" value="DoxX"/>
    <property type="match status" value="1"/>
</dbReference>
<dbReference type="PANTHER" id="PTHR33452">
    <property type="entry name" value="OXIDOREDUCTASE CATD-RELATED"/>
    <property type="match status" value="1"/>
</dbReference>
<feature type="transmembrane region" description="Helical" evidence="7">
    <location>
        <begin position="108"/>
        <end position="128"/>
    </location>
</feature>
<dbReference type="EMBL" id="LPZR01000034">
    <property type="protein sequence ID" value="KYO56986.1"/>
    <property type="molecule type" value="Genomic_DNA"/>
</dbReference>